<evidence type="ECO:0000313" key="2">
    <source>
        <dbReference type="EMBL" id="MDR7946852.1"/>
    </source>
</evidence>
<feature type="transmembrane region" description="Helical" evidence="1">
    <location>
        <begin position="94"/>
        <end position="111"/>
    </location>
</feature>
<keyword evidence="1" id="KW-0812">Transmembrane</keyword>
<dbReference type="RefSeq" id="WP_310534026.1">
    <property type="nucleotide sequence ID" value="NZ_JAVKVN010000006.1"/>
</dbReference>
<accession>A0ABU2DFP1</accession>
<protein>
    <recommendedName>
        <fullName evidence="4">Transmembrane protein</fullName>
    </recommendedName>
</protein>
<evidence type="ECO:0000313" key="3">
    <source>
        <dbReference type="Proteomes" id="UP001264156"/>
    </source>
</evidence>
<sequence length="118" mass="13218">MDDQRALLLVVGETFATNWQQVLPAIWVIGLLLCIDHDWPGLSRAAWRLLRNLMAAAMAIFLMLAVAYGVYGLWAAAHFDHVGFANLASHTLSRMWLSIALAATGVVLWFIRRPKSDR</sequence>
<name>A0ABU2DFP1_ACHAE</name>
<proteinExistence type="predicted"/>
<gene>
    <name evidence="2" type="ORF">RIU57_17155</name>
</gene>
<dbReference type="Proteomes" id="UP001264156">
    <property type="component" value="Unassembled WGS sequence"/>
</dbReference>
<dbReference type="EMBL" id="JAVKVN010000006">
    <property type="protein sequence ID" value="MDR7946852.1"/>
    <property type="molecule type" value="Genomic_DNA"/>
</dbReference>
<feature type="transmembrane region" description="Helical" evidence="1">
    <location>
        <begin position="53"/>
        <end position="74"/>
    </location>
</feature>
<keyword evidence="1" id="KW-1133">Transmembrane helix</keyword>
<evidence type="ECO:0000256" key="1">
    <source>
        <dbReference type="SAM" id="Phobius"/>
    </source>
</evidence>
<evidence type="ECO:0008006" key="4">
    <source>
        <dbReference type="Google" id="ProtNLM"/>
    </source>
</evidence>
<comment type="caution">
    <text evidence="2">The sequence shown here is derived from an EMBL/GenBank/DDBJ whole genome shotgun (WGS) entry which is preliminary data.</text>
</comment>
<organism evidence="2 3">
    <name type="scientific">Achromobacter aegrifaciens</name>
    <dbReference type="NCBI Taxonomy" id="1287736"/>
    <lineage>
        <taxon>Bacteria</taxon>
        <taxon>Pseudomonadati</taxon>
        <taxon>Pseudomonadota</taxon>
        <taxon>Betaproteobacteria</taxon>
        <taxon>Burkholderiales</taxon>
        <taxon>Alcaligenaceae</taxon>
        <taxon>Achromobacter</taxon>
    </lineage>
</organism>
<reference evidence="3" key="1">
    <citation type="submission" date="2023-07" db="EMBL/GenBank/DDBJ databases">
        <title>Glyphosate-induced phosphonatase operons in soil bacteria of genus Achromobacter.</title>
        <authorList>
            <person name="Epiktetov D.O."/>
            <person name="Sviridov A.V."/>
            <person name="Tarlachkov S.V."/>
            <person name="Shushkova T.V."/>
            <person name="Toropygin I.Y."/>
            <person name="Leontievsky A."/>
        </authorList>
    </citation>
    <scope>NUCLEOTIDE SEQUENCE [LARGE SCALE GENOMIC DNA]</scope>
    <source>
        <strain evidence="3">Kg 16</strain>
    </source>
</reference>
<keyword evidence="1" id="KW-0472">Membrane</keyword>
<keyword evidence="3" id="KW-1185">Reference proteome</keyword>